<dbReference type="EMBL" id="GITU01001927">
    <property type="protein sequence ID" value="MBC1170630.1"/>
    <property type="molecule type" value="Transcribed_RNA"/>
</dbReference>
<feature type="chain" id="PRO_5028956302" evidence="1">
    <location>
        <begin position="19"/>
        <end position="131"/>
    </location>
</feature>
<feature type="signal peptide" evidence="1">
    <location>
        <begin position="1"/>
        <end position="18"/>
    </location>
</feature>
<sequence length="131" mass="13802">MPSRRFFTSLMSATFCFSSNFISFTLKAVCTVLGAASSSSSSLGAAAIPTPAIGMNDASGRLSFLFSNPLSSDTSRRLRDAISLTIFTSLGFSGASVPSGGGIFSFSPVTAAPVAAVLFMRHLWVRLRQFE</sequence>
<accession>A0A7G3ACK5</accession>
<evidence type="ECO:0000313" key="2">
    <source>
        <dbReference type="EMBL" id="MBC1170630.1"/>
    </source>
</evidence>
<dbReference type="AlphaFoldDB" id="A0A7G3ACK5"/>
<proteinExistence type="predicted"/>
<evidence type="ECO:0000256" key="1">
    <source>
        <dbReference type="SAM" id="SignalP"/>
    </source>
</evidence>
<name>A0A7G3ACK5_LUTLO</name>
<keyword evidence="1" id="KW-0732">Signal</keyword>
<organism evidence="2">
    <name type="scientific">Lutzomyia longipalpis</name>
    <name type="common">Sand fly</name>
    <dbReference type="NCBI Taxonomy" id="7200"/>
    <lineage>
        <taxon>Eukaryota</taxon>
        <taxon>Metazoa</taxon>
        <taxon>Ecdysozoa</taxon>
        <taxon>Arthropoda</taxon>
        <taxon>Hexapoda</taxon>
        <taxon>Insecta</taxon>
        <taxon>Pterygota</taxon>
        <taxon>Neoptera</taxon>
        <taxon>Endopterygota</taxon>
        <taxon>Diptera</taxon>
        <taxon>Nematocera</taxon>
        <taxon>Psychodoidea</taxon>
        <taxon>Psychodidae</taxon>
        <taxon>Lutzomyia</taxon>
        <taxon>Lutzomyia</taxon>
    </lineage>
</organism>
<protein>
    <submittedName>
        <fullName evidence="2">Putative conserved plasma membrane protein</fullName>
    </submittedName>
</protein>
<reference evidence="2" key="1">
    <citation type="journal article" date="2020" name="BMC">
        <title>Leishmania infection induces a limited differential gene expression in the sand fly midgut.</title>
        <authorList>
            <person name="Coutinho-Abreu I.V."/>
            <person name="Serafim T.D."/>
            <person name="Meneses C."/>
            <person name="Kamhawi S."/>
            <person name="Oliveira F."/>
            <person name="Valenzuela J.G."/>
        </authorList>
    </citation>
    <scope>NUCLEOTIDE SEQUENCE</scope>
    <source>
        <strain evidence="2">Jacobina</strain>
        <tissue evidence="2">Midgut</tissue>
    </source>
</reference>